<keyword evidence="1" id="KW-0812">Transmembrane</keyword>
<evidence type="ECO:0000259" key="2">
    <source>
        <dbReference type="SMART" id="SM00014"/>
    </source>
</evidence>
<dbReference type="SMART" id="SM00014">
    <property type="entry name" value="acidPPc"/>
    <property type="match status" value="1"/>
</dbReference>
<feature type="transmembrane region" description="Helical" evidence="1">
    <location>
        <begin position="152"/>
        <end position="174"/>
    </location>
</feature>
<evidence type="ECO:0000313" key="3">
    <source>
        <dbReference type="EMBL" id="RCW89906.1"/>
    </source>
</evidence>
<dbReference type="CDD" id="cd03392">
    <property type="entry name" value="PAP2_like_2"/>
    <property type="match status" value="1"/>
</dbReference>
<keyword evidence="1" id="KW-0472">Membrane</keyword>
<feature type="transmembrane region" description="Helical" evidence="1">
    <location>
        <begin position="27"/>
        <end position="48"/>
    </location>
</feature>
<accession>A0A368ZAV0</accession>
<protein>
    <submittedName>
        <fullName evidence="3">Undecaprenyl-diphosphatase</fullName>
    </submittedName>
</protein>
<gene>
    <name evidence="3" type="ORF">DFQ08_10613</name>
</gene>
<evidence type="ECO:0000256" key="1">
    <source>
        <dbReference type="SAM" id="Phobius"/>
    </source>
</evidence>
<dbReference type="Gene3D" id="1.20.144.10">
    <property type="entry name" value="Phosphatidic acid phosphatase type 2/haloperoxidase"/>
    <property type="match status" value="2"/>
</dbReference>
<feature type="domain" description="Phosphatidic acid phosphatase type 2/haloperoxidase" evidence="2">
    <location>
        <begin position="116"/>
        <end position="227"/>
    </location>
</feature>
<sequence length="242" mass="27708">MQNEIKIIIDKSRQLLSGLFKKQNEQLPYVIISVVTILLVIGSINLFIELTENLKTTTLSEFDTNTTNYILTFRHPSLTKYFMFVTNVGDVYGYLVVFLLSNVAFLLIFKNWQYVIQLSVVLVLALSSNIILKNVINRSRPDLEHLVTVETLSYPSGHAMTAMAFYGFLIYLFYRFNIHAALKLVVITLMIFLILSIGISRIYLGVHFPSDIVGGFIAGFIWVLLCALMFNFIRVFKKDPRT</sequence>
<dbReference type="PANTHER" id="PTHR14969">
    <property type="entry name" value="SPHINGOSINE-1-PHOSPHATE PHOSPHOHYDROLASE"/>
    <property type="match status" value="1"/>
</dbReference>
<dbReference type="InterPro" id="IPR000326">
    <property type="entry name" value="PAP2/HPO"/>
</dbReference>
<feature type="transmembrane region" description="Helical" evidence="1">
    <location>
        <begin position="114"/>
        <end position="132"/>
    </location>
</feature>
<comment type="caution">
    <text evidence="3">The sequence shown here is derived from an EMBL/GenBank/DDBJ whole genome shotgun (WGS) entry which is preliminary data.</text>
</comment>
<keyword evidence="4" id="KW-1185">Reference proteome</keyword>
<dbReference type="OrthoDB" id="9773582at2"/>
<dbReference type="InterPro" id="IPR036938">
    <property type="entry name" value="PAP2/HPO_sf"/>
</dbReference>
<evidence type="ECO:0000313" key="4">
    <source>
        <dbReference type="Proteomes" id="UP000253436"/>
    </source>
</evidence>
<name>A0A368ZAV0_9FLAO</name>
<dbReference type="SUPFAM" id="SSF48317">
    <property type="entry name" value="Acid phosphatase/Vanadium-dependent haloperoxidase"/>
    <property type="match status" value="1"/>
</dbReference>
<dbReference type="RefSeq" id="WP_114310817.1">
    <property type="nucleotide sequence ID" value="NZ_QPJO01000006.1"/>
</dbReference>
<reference evidence="3 4" key="1">
    <citation type="submission" date="2018-07" db="EMBL/GenBank/DDBJ databases">
        <title>Genomic Encyclopedia of Type Strains, Phase III (KMG-III): the genomes of soil and plant-associated and newly described type strains.</title>
        <authorList>
            <person name="Whitman W."/>
        </authorList>
    </citation>
    <scope>NUCLEOTIDE SEQUENCE [LARGE SCALE GENOMIC DNA]</scope>
    <source>
        <strain evidence="3 4">CECT 7958</strain>
    </source>
</reference>
<dbReference type="EMBL" id="QPJO01000006">
    <property type="protein sequence ID" value="RCW89906.1"/>
    <property type="molecule type" value="Genomic_DNA"/>
</dbReference>
<dbReference type="PANTHER" id="PTHR14969:SF13">
    <property type="entry name" value="AT30094P"/>
    <property type="match status" value="1"/>
</dbReference>
<feature type="transmembrane region" description="Helical" evidence="1">
    <location>
        <begin position="181"/>
        <end position="206"/>
    </location>
</feature>
<keyword evidence="1" id="KW-1133">Transmembrane helix</keyword>
<dbReference type="Pfam" id="PF01569">
    <property type="entry name" value="PAP2"/>
    <property type="match status" value="1"/>
</dbReference>
<dbReference type="AlphaFoldDB" id="A0A368ZAV0"/>
<organism evidence="3 4">
    <name type="scientific">Winogradskyella arenosi</name>
    <dbReference type="NCBI Taxonomy" id="533325"/>
    <lineage>
        <taxon>Bacteria</taxon>
        <taxon>Pseudomonadati</taxon>
        <taxon>Bacteroidota</taxon>
        <taxon>Flavobacteriia</taxon>
        <taxon>Flavobacteriales</taxon>
        <taxon>Flavobacteriaceae</taxon>
        <taxon>Winogradskyella</taxon>
    </lineage>
</organism>
<proteinExistence type="predicted"/>
<feature type="transmembrane region" description="Helical" evidence="1">
    <location>
        <begin position="91"/>
        <end position="109"/>
    </location>
</feature>
<dbReference type="Proteomes" id="UP000253436">
    <property type="component" value="Unassembled WGS sequence"/>
</dbReference>
<feature type="transmembrane region" description="Helical" evidence="1">
    <location>
        <begin position="212"/>
        <end position="233"/>
    </location>
</feature>